<dbReference type="EMBL" id="CP024955">
    <property type="protein sequence ID" value="ATY85760.1"/>
    <property type="molecule type" value="Genomic_DNA"/>
</dbReference>
<proteinExistence type="predicted"/>
<accession>A0A2K8NAW8</accession>
<dbReference type="InterPro" id="IPR036318">
    <property type="entry name" value="FAD-bd_PCMH-like_sf"/>
</dbReference>
<evidence type="ECO:0000313" key="6">
    <source>
        <dbReference type="EMBL" id="CAB3395367.1"/>
    </source>
</evidence>
<reference evidence="5" key="2">
    <citation type="journal article" date="2018" name="Genome Announc.">
        <title>Complete Genome Sequence of Kyrpidia sp. Strain EA-1, a Thermophilic Knallgas Bacterium, Isolated from the Azores.</title>
        <authorList>
            <person name="Reiner J.E."/>
            <person name="Lapp C.J."/>
            <person name="Bunk B."/>
            <person name="Sproer C."/>
            <person name="Overmann J."/>
            <person name="Gescher J."/>
        </authorList>
    </citation>
    <scope>NUCLEOTIDE SEQUENCE</scope>
    <source>
        <strain evidence="5">EA-1</strain>
    </source>
</reference>
<organism evidence="5 7">
    <name type="scientific">Kyrpidia spormannii</name>
    <dbReference type="NCBI Taxonomy" id="2055160"/>
    <lineage>
        <taxon>Bacteria</taxon>
        <taxon>Bacillati</taxon>
        <taxon>Bacillota</taxon>
        <taxon>Bacilli</taxon>
        <taxon>Bacillales</taxon>
        <taxon>Alicyclobacillaceae</taxon>
        <taxon>Kyrpidia</taxon>
    </lineage>
</organism>
<dbReference type="EC" id="1.2.5.3" evidence="6"/>
<dbReference type="InterPro" id="IPR016169">
    <property type="entry name" value="FAD-bd_PCMH_sub2"/>
</dbReference>
<evidence type="ECO:0000259" key="4">
    <source>
        <dbReference type="PROSITE" id="PS51387"/>
    </source>
</evidence>
<dbReference type="GO" id="GO:0071949">
    <property type="term" value="F:FAD binding"/>
    <property type="evidence" value="ECO:0007669"/>
    <property type="project" value="InterPro"/>
</dbReference>
<evidence type="ECO:0000256" key="2">
    <source>
        <dbReference type="ARBA" id="ARBA00022827"/>
    </source>
</evidence>
<dbReference type="InterPro" id="IPR005107">
    <property type="entry name" value="CO_DH_flav_C"/>
</dbReference>
<dbReference type="Proteomes" id="UP000231932">
    <property type="component" value="Chromosome"/>
</dbReference>
<dbReference type="Pfam" id="PF00941">
    <property type="entry name" value="FAD_binding_5"/>
    <property type="match status" value="1"/>
</dbReference>
<dbReference type="Gene3D" id="3.30.465.10">
    <property type="match status" value="1"/>
</dbReference>
<dbReference type="InterPro" id="IPR036683">
    <property type="entry name" value="CO_DH_flav_C_dom_sf"/>
</dbReference>
<gene>
    <name evidence="6" type="primary">cutM</name>
    <name evidence="6" type="ORF">COOX1_2876</name>
    <name evidence="5" type="ORF">CVV65_13170</name>
</gene>
<dbReference type="Gene3D" id="3.30.390.50">
    <property type="entry name" value="CO dehydrogenase flavoprotein, C-terminal domain"/>
    <property type="match status" value="1"/>
</dbReference>
<dbReference type="SUPFAM" id="SSF56176">
    <property type="entry name" value="FAD-binding/transporter-associated domain-like"/>
    <property type="match status" value="1"/>
</dbReference>
<keyword evidence="3 6" id="KW-0560">Oxidoreductase</keyword>
<dbReference type="InterPro" id="IPR016167">
    <property type="entry name" value="FAD-bd_PCMH_sub1"/>
</dbReference>
<dbReference type="PROSITE" id="PS51387">
    <property type="entry name" value="FAD_PCMH"/>
    <property type="match status" value="1"/>
</dbReference>
<evidence type="ECO:0000256" key="3">
    <source>
        <dbReference type="ARBA" id="ARBA00023002"/>
    </source>
</evidence>
<evidence type="ECO:0000313" key="7">
    <source>
        <dbReference type="Proteomes" id="UP000231932"/>
    </source>
</evidence>
<dbReference type="EMBL" id="LR792683">
    <property type="protein sequence ID" value="CAB3395367.1"/>
    <property type="molecule type" value="Genomic_DNA"/>
</dbReference>
<evidence type="ECO:0000313" key="5">
    <source>
        <dbReference type="EMBL" id="ATY85760.1"/>
    </source>
</evidence>
<dbReference type="AlphaFoldDB" id="A0A2K8NAW8"/>
<reference evidence="6 8" key="3">
    <citation type="submission" date="2020-04" db="EMBL/GenBank/DDBJ databases">
        <authorList>
            <person name="Hogendoorn C."/>
        </authorList>
    </citation>
    <scope>NUCLEOTIDE SEQUENCE [LARGE SCALE GENOMIC DNA]</scope>
    <source>
        <strain evidence="6">COOX1</strain>
    </source>
</reference>
<dbReference type="PANTHER" id="PTHR42659:SF2">
    <property type="entry name" value="XANTHINE DEHYDROGENASE SUBUNIT C-RELATED"/>
    <property type="match status" value="1"/>
</dbReference>
<dbReference type="KEGG" id="kyr:CVV65_13170"/>
<protein>
    <submittedName>
        <fullName evidence="5 6">Carbon monoxide dehydrogenase</fullName>
        <ecNumber evidence="6">1.2.5.3</ecNumber>
    </submittedName>
</protein>
<feature type="domain" description="FAD-binding PCMH-type" evidence="4">
    <location>
        <begin position="1"/>
        <end position="177"/>
    </location>
</feature>
<dbReference type="InterPro" id="IPR002346">
    <property type="entry name" value="Mopterin_DH_FAD-bd"/>
</dbReference>
<dbReference type="PANTHER" id="PTHR42659">
    <property type="entry name" value="XANTHINE DEHYDROGENASE SUBUNIT C-RELATED"/>
    <property type="match status" value="1"/>
</dbReference>
<dbReference type="SUPFAM" id="SSF55447">
    <property type="entry name" value="CO dehydrogenase flavoprotein C-terminal domain-like"/>
    <property type="match status" value="1"/>
</dbReference>
<keyword evidence="2" id="KW-0274">FAD</keyword>
<keyword evidence="1" id="KW-0285">Flavoprotein</keyword>
<dbReference type="OrthoDB" id="9774454at2"/>
<dbReference type="GO" id="GO:0008805">
    <property type="term" value="F:carbon-monoxide oxygenase activity"/>
    <property type="evidence" value="ECO:0007669"/>
    <property type="project" value="UniProtKB-EC"/>
</dbReference>
<reference evidence="7" key="1">
    <citation type="submission" date="2017-11" db="EMBL/GenBank/DDBJ databases">
        <title>Complete Genome Sequence of Kyrpidia sp. Strain EA-1, a thermophilic, hydrogen-oxidizing Bacterium, isolated from the Azores.</title>
        <authorList>
            <person name="Reiner J.E."/>
            <person name="Lapp C.J."/>
            <person name="Bunk B."/>
            <person name="Gescher J."/>
        </authorList>
    </citation>
    <scope>NUCLEOTIDE SEQUENCE [LARGE SCALE GENOMIC DNA]</scope>
    <source>
        <strain evidence="7">EA-1</strain>
    </source>
</reference>
<dbReference type="Proteomes" id="UP000502196">
    <property type="component" value="Chromosome"/>
</dbReference>
<evidence type="ECO:0000256" key="1">
    <source>
        <dbReference type="ARBA" id="ARBA00022630"/>
    </source>
</evidence>
<dbReference type="FunFam" id="3.30.465.10:FF:000017">
    <property type="entry name" value="Xanthine dehydrogenase, FAD binding subunit"/>
    <property type="match status" value="1"/>
</dbReference>
<sequence>MIPAAFAYERARSVQEAVQLLEAHQGEAKVLSGGHSLIPLLKLRLTSPGVLVDIGGISELRGISVEGDRVVVGALTTHGEVASSDLVRDKLPVLAEAAKQVGDLQVRNRGTVGGNIAHADPASDLPAVALALDAVVAVEGPSGPSEVPVADFILGPLLTSLGASDVVVSVAFPIPQGSWKGAYEKYPHPASGYAVAGVAAVLGVENGIIRDARVGITGVADTPYRAREVEAALIGQPAGEEAVRRASERADAEGSFSGDLFASEDYRRHLSRVYTRKALLRCLP</sequence>
<keyword evidence="7" id="KW-1185">Reference proteome</keyword>
<dbReference type="InterPro" id="IPR016166">
    <property type="entry name" value="FAD-bd_PCMH"/>
</dbReference>
<dbReference type="SMART" id="SM01092">
    <property type="entry name" value="CO_deh_flav_C"/>
    <property type="match status" value="1"/>
</dbReference>
<dbReference type="Gene3D" id="3.30.43.10">
    <property type="entry name" value="Uridine Diphospho-n-acetylenolpyruvylglucosamine Reductase, domain 2"/>
    <property type="match status" value="1"/>
</dbReference>
<dbReference type="RefSeq" id="WP_100668518.1">
    <property type="nucleotide sequence ID" value="NZ_CP024955.1"/>
</dbReference>
<dbReference type="InterPro" id="IPR051312">
    <property type="entry name" value="Diverse_Substr_Oxidored"/>
</dbReference>
<dbReference type="Pfam" id="PF03450">
    <property type="entry name" value="CO_deh_flav_C"/>
    <property type="match status" value="1"/>
</dbReference>
<evidence type="ECO:0000313" key="8">
    <source>
        <dbReference type="Proteomes" id="UP000502196"/>
    </source>
</evidence>
<name>A0A2K8NAW8_9BACL</name>